<sequence>MGKRYVGVVLAGGQSRRFGTAKAIAKKNNKAFYKYSIDALAPIVDCLLVVTNSNLEHIFDKEKTKIIHDTKKYQGQGPLAGIFTAMEKYPAEWYIAVPIDVPFVETWVYEHLISQIEHGVDAIIPIVAGKRQPLIAIYHSSTRNLIEKGLNKGERSVQKLLEKCTIKYVPFDEEGPFININDVIDYQQYIEG</sequence>
<comment type="function">
    <text evidence="8">Transfers a GMP moiety from GTP to Mo-molybdopterin (Mo-MPT) cofactor (Moco or molybdenum cofactor) to form Mo-molybdopterin guanine dinucleotide (Mo-MGD) cofactor.</text>
</comment>
<feature type="binding site" evidence="8">
    <location>
        <position position="100"/>
    </location>
    <ligand>
        <name>GTP</name>
        <dbReference type="ChEBI" id="CHEBI:37565"/>
    </ligand>
</feature>
<dbReference type="RefSeq" id="WP_121128877.1">
    <property type="nucleotide sequence ID" value="NZ_JBHUFK010000001.1"/>
</dbReference>
<dbReference type="PANTHER" id="PTHR19136:SF81">
    <property type="entry name" value="MOLYBDENUM COFACTOR GUANYLYLTRANSFERASE"/>
    <property type="match status" value="1"/>
</dbReference>
<comment type="domain">
    <text evidence="8">The N-terminal domain determines nucleotide recognition and specific binding, while the C-terminal domain determines the specific binding to the target protein.</text>
</comment>
<dbReference type="Proteomes" id="UP000281813">
    <property type="component" value="Unassembled WGS sequence"/>
</dbReference>
<proteinExistence type="inferred from homology"/>
<reference evidence="10 11" key="1">
    <citation type="journal article" date="2015" name="Antonie Van Leeuwenhoek">
        <title>Oceanobacillus bengalensis sp. nov., a bacterium isolated from seawater of the Bay of Bengal.</title>
        <authorList>
            <person name="Yongchang O."/>
            <person name="Xiang W."/>
            <person name="Wang G."/>
        </authorList>
    </citation>
    <scope>NUCLEOTIDE SEQUENCE [LARGE SCALE GENOMIC DNA]</scope>
    <source>
        <strain evidence="10 11">MCCC 1K00260</strain>
    </source>
</reference>
<comment type="subcellular location">
    <subcellularLocation>
        <location evidence="8">Cytoplasm</location>
    </subcellularLocation>
</comment>
<organism evidence="10 11">
    <name type="scientific">Oceanobacillus bengalensis</name>
    <dbReference type="NCBI Taxonomy" id="1435466"/>
    <lineage>
        <taxon>Bacteria</taxon>
        <taxon>Bacillati</taxon>
        <taxon>Bacillota</taxon>
        <taxon>Bacilli</taxon>
        <taxon>Bacillales</taxon>
        <taxon>Bacillaceae</taxon>
        <taxon>Oceanobacillus</taxon>
    </lineage>
</organism>
<evidence type="ECO:0000256" key="2">
    <source>
        <dbReference type="ARBA" id="ARBA00022679"/>
    </source>
</evidence>
<keyword evidence="10" id="KW-0548">Nucleotidyltransferase</keyword>
<gene>
    <name evidence="8" type="primary">mobA</name>
    <name evidence="10" type="ORF">D8M05_03990</name>
</gene>
<dbReference type="Gene3D" id="3.90.550.10">
    <property type="entry name" value="Spore Coat Polysaccharide Biosynthesis Protein SpsA, Chain A"/>
    <property type="match status" value="1"/>
</dbReference>
<feature type="binding site" evidence="8">
    <location>
        <position position="100"/>
    </location>
    <ligand>
        <name>Mg(2+)</name>
        <dbReference type="ChEBI" id="CHEBI:18420"/>
    </ligand>
</feature>
<evidence type="ECO:0000256" key="4">
    <source>
        <dbReference type="ARBA" id="ARBA00022741"/>
    </source>
</evidence>
<evidence type="ECO:0000313" key="10">
    <source>
        <dbReference type="EMBL" id="RKQ17566.1"/>
    </source>
</evidence>
<dbReference type="CDD" id="cd02503">
    <property type="entry name" value="MobA"/>
    <property type="match status" value="1"/>
</dbReference>
<dbReference type="OrthoDB" id="9788394at2"/>
<comment type="caution">
    <text evidence="8">Lacks conserved residue(s) required for the propagation of feature annotation.</text>
</comment>
<evidence type="ECO:0000256" key="7">
    <source>
        <dbReference type="ARBA" id="ARBA00023150"/>
    </source>
</evidence>
<comment type="similarity">
    <text evidence="8">Belongs to the MobA family.</text>
</comment>
<dbReference type="GO" id="GO:0046872">
    <property type="term" value="F:metal ion binding"/>
    <property type="evidence" value="ECO:0007669"/>
    <property type="project" value="UniProtKB-KW"/>
</dbReference>
<evidence type="ECO:0000256" key="1">
    <source>
        <dbReference type="ARBA" id="ARBA00022490"/>
    </source>
</evidence>
<evidence type="ECO:0000256" key="6">
    <source>
        <dbReference type="ARBA" id="ARBA00023134"/>
    </source>
</evidence>
<dbReference type="EC" id="2.7.7.77" evidence="8"/>
<keyword evidence="6 8" id="KW-0342">GTP-binding</keyword>
<protein>
    <recommendedName>
        <fullName evidence="8">Probable molybdenum cofactor guanylyltransferase</fullName>
        <shortName evidence="8">MoCo guanylyltransferase</shortName>
        <ecNumber evidence="8">2.7.7.77</ecNumber>
    </recommendedName>
    <alternativeName>
        <fullName evidence="8">GTP:molybdopterin guanylyltransferase</fullName>
    </alternativeName>
    <alternativeName>
        <fullName evidence="8">Mo-MPT guanylyltransferase</fullName>
    </alternativeName>
    <alternativeName>
        <fullName evidence="8">Molybdopterin guanylyltransferase</fullName>
    </alternativeName>
    <alternativeName>
        <fullName evidence="8">Molybdopterin-guanine dinucleotide synthase</fullName>
        <shortName evidence="8">MGD synthase</shortName>
    </alternativeName>
</protein>
<keyword evidence="1 8" id="KW-0963">Cytoplasm</keyword>
<dbReference type="GO" id="GO:0005525">
    <property type="term" value="F:GTP binding"/>
    <property type="evidence" value="ECO:0007669"/>
    <property type="project" value="UniProtKB-UniRule"/>
</dbReference>
<keyword evidence="4 8" id="KW-0547">Nucleotide-binding</keyword>
<feature type="binding site" evidence="8">
    <location>
        <position position="22"/>
    </location>
    <ligand>
        <name>GTP</name>
        <dbReference type="ChEBI" id="CHEBI:37565"/>
    </ligand>
</feature>
<comment type="catalytic activity">
    <reaction evidence="8">
        <text>Mo-molybdopterin + GTP + H(+) = Mo-molybdopterin guanine dinucleotide + diphosphate</text>
        <dbReference type="Rhea" id="RHEA:34243"/>
        <dbReference type="ChEBI" id="CHEBI:15378"/>
        <dbReference type="ChEBI" id="CHEBI:33019"/>
        <dbReference type="ChEBI" id="CHEBI:37565"/>
        <dbReference type="ChEBI" id="CHEBI:71302"/>
        <dbReference type="ChEBI" id="CHEBI:71310"/>
        <dbReference type="EC" id="2.7.7.77"/>
    </reaction>
</comment>
<keyword evidence="7 8" id="KW-0501">Molybdenum cofactor biosynthesis</keyword>
<dbReference type="GO" id="GO:0005737">
    <property type="term" value="C:cytoplasm"/>
    <property type="evidence" value="ECO:0007669"/>
    <property type="project" value="UniProtKB-SubCell"/>
</dbReference>
<dbReference type="InterPro" id="IPR025877">
    <property type="entry name" value="MobA-like_NTP_Trfase"/>
</dbReference>
<dbReference type="EMBL" id="RBZO01000004">
    <property type="protein sequence ID" value="RKQ17566.1"/>
    <property type="molecule type" value="Genomic_DNA"/>
</dbReference>
<evidence type="ECO:0000259" key="9">
    <source>
        <dbReference type="Pfam" id="PF12804"/>
    </source>
</evidence>
<keyword evidence="2 8" id="KW-0808">Transferase</keyword>
<keyword evidence="11" id="KW-1185">Reference proteome</keyword>
<dbReference type="InterPro" id="IPR029044">
    <property type="entry name" value="Nucleotide-diphossugar_trans"/>
</dbReference>
<dbReference type="GO" id="GO:0061603">
    <property type="term" value="F:molybdenum cofactor guanylyltransferase activity"/>
    <property type="evidence" value="ECO:0007669"/>
    <property type="project" value="UniProtKB-EC"/>
</dbReference>
<feature type="binding site" evidence="8">
    <location>
        <position position="69"/>
    </location>
    <ligand>
        <name>GTP</name>
        <dbReference type="ChEBI" id="CHEBI:37565"/>
    </ligand>
</feature>
<dbReference type="SUPFAM" id="SSF53448">
    <property type="entry name" value="Nucleotide-diphospho-sugar transferases"/>
    <property type="match status" value="1"/>
</dbReference>
<dbReference type="PANTHER" id="PTHR19136">
    <property type="entry name" value="MOLYBDENUM COFACTOR GUANYLYLTRANSFERASE"/>
    <property type="match status" value="1"/>
</dbReference>
<feature type="binding site" evidence="8">
    <location>
        <begin position="10"/>
        <end position="12"/>
    </location>
    <ligand>
        <name>GTP</name>
        <dbReference type="ChEBI" id="CHEBI:37565"/>
    </ligand>
</feature>
<feature type="domain" description="MobA-like NTP transferase" evidence="9">
    <location>
        <begin position="7"/>
        <end position="162"/>
    </location>
</feature>
<dbReference type="Pfam" id="PF12804">
    <property type="entry name" value="NTP_transf_3"/>
    <property type="match status" value="1"/>
</dbReference>
<evidence type="ECO:0000256" key="3">
    <source>
        <dbReference type="ARBA" id="ARBA00022723"/>
    </source>
</evidence>
<keyword evidence="3 8" id="KW-0479">Metal-binding</keyword>
<dbReference type="HAMAP" id="MF_00316">
    <property type="entry name" value="MobA"/>
    <property type="match status" value="1"/>
</dbReference>
<comment type="caution">
    <text evidence="10">The sequence shown here is derived from an EMBL/GenBank/DDBJ whole genome shotgun (WGS) entry which is preliminary data.</text>
</comment>
<name>A0A494Z5H3_9BACI</name>
<dbReference type="AlphaFoldDB" id="A0A494Z5H3"/>
<evidence type="ECO:0000256" key="5">
    <source>
        <dbReference type="ARBA" id="ARBA00022842"/>
    </source>
</evidence>
<keyword evidence="5 8" id="KW-0460">Magnesium</keyword>
<dbReference type="GO" id="GO:0006777">
    <property type="term" value="P:Mo-molybdopterin cofactor biosynthetic process"/>
    <property type="evidence" value="ECO:0007669"/>
    <property type="project" value="UniProtKB-KW"/>
</dbReference>
<accession>A0A494Z5H3</accession>
<comment type="cofactor">
    <cofactor evidence="8">
        <name>Mg(2+)</name>
        <dbReference type="ChEBI" id="CHEBI:18420"/>
    </cofactor>
</comment>
<dbReference type="InterPro" id="IPR013482">
    <property type="entry name" value="Molybde_CF_guanTrfase"/>
</dbReference>
<evidence type="ECO:0000313" key="11">
    <source>
        <dbReference type="Proteomes" id="UP000281813"/>
    </source>
</evidence>
<evidence type="ECO:0000256" key="8">
    <source>
        <dbReference type="HAMAP-Rule" id="MF_00316"/>
    </source>
</evidence>